<dbReference type="InterPro" id="IPR045339">
    <property type="entry name" value="DUF6534"/>
</dbReference>
<dbReference type="Pfam" id="PF20152">
    <property type="entry name" value="DUF6534"/>
    <property type="match status" value="1"/>
</dbReference>
<keyword evidence="1" id="KW-0472">Membrane</keyword>
<evidence type="ECO:0000259" key="2">
    <source>
        <dbReference type="Pfam" id="PF20152"/>
    </source>
</evidence>
<protein>
    <recommendedName>
        <fullName evidence="2">DUF6534 domain-containing protein</fullName>
    </recommendedName>
</protein>
<dbReference type="EMBL" id="JADNYJ010000008">
    <property type="protein sequence ID" value="KAF8909735.1"/>
    <property type="molecule type" value="Genomic_DNA"/>
</dbReference>
<feature type="transmembrane region" description="Helical" evidence="1">
    <location>
        <begin position="240"/>
        <end position="266"/>
    </location>
</feature>
<accession>A0A9P5NXG4</accession>
<dbReference type="PANTHER" id="PTHR40465">
    <property type="entry name" value="CHROMOSOME 1, WHOLE GENOME SHOTGUN SEQUENCE"/>
    <property type="match status" value="1"/>
</dbReference>
<comment type="caution">
    <text evidence="3">The sequence shown here is derived from an EMBL/GenBank/DDBJ whole genome shotgun (WGS) entry which is preliminary data.</text>
</comment>
<feature type="transmembrane region" description="Helical" evidence="1">
    <location>
        <begin position="137"/>
        <end position="154"/>
    </location>
</feature>
<keyword evidence="1" id="KW-1133">Transmembrane helix</keyword>
<evidence type="ECO:0000313" key="3">
    <source>
        <dbReference type="EMBL" id="KAF8909735.1"/>
    </source>
</evidence>
<dbReference type="PANTHER" id="PTHR40465:SF1">
    <property type="entry name" value="DUF6534 DOMAIN-CONTAINING PROTEIN"/>
    <property type="match status" value="1"/>
</dbReference>
<name>A0A9P5NXG4_GYMJU</name>
<feature type="domain" description="DUF6534" evidence="2">
    <location>
        <begin position="212"/>
        <end position="301"/>
    </location>
</feature>
<organism evidence="3 4">
    <name type="scientific">Gymnopilus junonius</name>
    <name type="common">Spectacular rustgill mushroom</name>
    <name type="synonym">Gymnopilus spectabilis subsp. junonius</name>
    <dbReference type="NCBI Taxonomy" id="109634"/>
    <lineage>
        <taxon>Eukaryota</taxon>
        <taxon>Fungi</taxon>
        <taxon>Dikarya</taxon>
        <taxon>Basidiomycota</taxon>
        <taxon>Agaricomycotina</taxon>
        <taxon>Agaricomycetes</taxon>
        <taxon>Agaricomycetidae</taxon>
        <taxon>Agaricales</taxon>
        <taxon>Agaricineae</taxon>
        <taxon>Hymenogastraceae</taxon>
        <taxon>Gymnopilus</taxon>
    </lineage>
</organism>
<feature type="transmembrane region" description="Helical" evidence="1">
    <location>
        <begin position="163"/>
        <end position="187"/>
    </location>
</feature>
<evidence type="ECO:0000256" key="1">
    <source>
        <dbReference type="SAM" id="Phobius"/>
    </source>
</evidence>
<keyword evidence="4" id="KW-1185">Reference proteome</keyword>
<proteinExistence type="predicted"/>
<dbReference type="AlphaFoldDB" id="A0A9P5NXG4"/>
<feature type="transmembrane region" description="Helical" evidence="1">
    <location>
        <begin position="207"/>
        <end position="228"/>
    </location>
</feature>
<dbReference type="Proteomes" id="UP000724874">
    <property type="component" value="Unassembled WGS sequence"/>
</dbReference>
<gene>
    <name evidence="3" type="ORF">CPB84DRAFT_1842960</name>
</gene>
<keyword evidence="1" id="KW-0812">Transmembrane</keyword>
<dbReference type="OrthoDB" id="3222427at2759"/>
<sequence>MTSAMNSTVPPLPDDIGRVPELVVTIPRSERDIHSKAWYRSSDTSCTGDYLVSFVRKFVGGQSSVDIPSELTLKMSADLYFLAFPNDPLRNKALVYTVFLLEIFQTVSISRSAFYVFVTGYGNFDFYDRVELAWLDVPIISGIVAFLAEGFYAYRISILSDSYWVASVILALAFVQLAGAISAAVVLKEAGLFSQLLGPRFSVAAGIWNGGSAVCDVIIAVCMTYYLSRQKSQLIRRTQLLLTKIIALVIETGTATAAIAILNLILESIPLSGRPSYYQVPSEILAKVYSNSMMVLLNSRMRIGADPSPESGTNVRFIMDPNNSPYLGIQMP</sequence>
<reference evidence="3" key="1">
    <citation type="submission" date="2020-11" db="EMBL/GenBank/DDBJ databases">
        <authorList>
            <consortium name="DOE Joint Genome Institute"/>
            <person name="Ahrendt S."/>
            <person name="Riley R."/>
            <person name="Andreopoulos W."/>
            <person name="LaButti K."/>
            <person name="Pangilinan J."/>
            <person name="Ruiz-duenas F.J."/>
            <person name="Barrasa J.M."/>
            <person name="Sanchez-Garcia M."/>
            <person name="Camarero S."/>
            <person name="Miyauchi S."/>
            <person name="Serrano A."/>
            <person name="Linde D."/>
            <person name="Babiker R."/>
            <person name="Drula E."/>
            <person name="Ayuso-Fernandez I."/>
            <person name="Pacheco R."/>
            <person name="Padilla G."/>
            <person name="Ferreira P."/>
            <person name="Barriuso J."/>
            <person name="Kellner H."/>
            <person name="Castanera R."/>
            <person name="Alfaro M."/>
            <person name="Ramirez L."/>
            <person name="Pisabarro A.G."/>
            <person name="Kuo A."/>
            <person name="Tritt A."/>
            <person name="Lipzen A."/>
            <person name="He G."/>
            <person name="Yan M."/>
            <person name="Ng V."/>
            <person name="Cullen D."/>
            <person name="Martin F."/>
            <person name="Rosso M.-N."/>
            <person name="Henrissat B."/>
            <person name="Hibbett D."/>
            <person name="Martinez A.T."/>
            <person name="Grigoriev I.V."/>
        </authorList>
    </citation>
    <scope>NUCLEOTIDE SEQUENCE</scope>
    <source>
        <strain evidence="3">AH 44721</strain>
    </source>
</reference>
<feature type="transmembrane region" description="Helical" evidence="1">
    <location>
        <begin position="93"/>
        <end position="117"/>
    </location>
</feature>
<evidence type="ECO:0000313" key="4">
    <source>
        <dbReference type="Proteomes" id="UP000724874"/>
    </source>
</evidence>